<keyword evidence="3" id="KW-1185">Reference proteome</keyword>
<proteinExistence type="predicted"/>
<dbReference type="RefSeq" id="WP_077813764.1">
    <property type="nucleotide sequence ID" value="NZ_CP014692.1"/>
</dbReference>
<sequence>MTDSGVSEFSRPVLVRTLRGASVDSPREISVTATATECVRIAERLGLPNVASLTCRYELHPQTGHTVLATGSMTVRLSQLCVLTLEVFEDVIAERFVIRFVPASEHDGSFDENSELDEIDDIPYDGDVIDLGEAAVEQLSLILDPYPRRPGVTRPAAVLTEDEVSRQAEEDEAEERPNPFAALSRLKRDGS</sequence>
<name>A0A1U9KIS6_ACEAC</name>
<evidence type="ECO:0000313" key="3">
    <source>
        <dbReference type="Proteomes" id="UP000188937"/>
    </source>
</evidence>
<reference evidence="2 3" key="1">
    <citation type="submission" date="2016-03" db="EMBL/GenBank/DDBJ databases">
        <title>Acetic acid bacteria sequencing.</title>
        <authorList>
            <person name="Brandt J."/>
            <person name="Jakob F."/>
            <person name="Vogel R.F."/>
        </authorList>
    </citation>
    <scope>NUCLEOTIDE SEQUENCE [LARGE SCALE GENOMIC DNA]</scope>
    <source>
        <strain evidence="2 3">TMW2.1153</strain>
    </source>
</reference>
<evidence type="ECO:0008006" key="4">
    <source>
        <dbReference type="Google" id="ProtNLM"/>
    </source>
</evidence>
<dbReference type="InterPro" id="IPR003772">
    <property type="entry name" value="YceD"/>
</dbReference>
<evidence type="ECO:0000256" key="1">
    <source>
        <dbReference type="SAM" id="MobiDB-lite"/>
    </source>
</evidence>
<gene>
    <name evidence="2" type="ORF">A0U92_14090</name>
</gene>
<accession>A0A1U9KIS6</accession>
<dbReference type="OrthoDB" id="8443793at2"/>
<dbReference type="Pfam" id="PF02620">
    <property type="entry name" value="YceD"/>
    <property type="match status" value="1"/>
</dbReference>
<dbReference type="AlphaFoldDB" id="A0A1U9KIS6"/>
<evidence type="ECO:0000313" key="2">
    <source>
        <dbReference type="EMBL" id="AQS85714.1"/>
    </source>
</evidence>
<feature type="region of interest" description="Disordered" evidence="1">
    <location>
        <begin position="152"/>
        <end position="191"/>
    </location>
</feature>
<dbReference type="STRING" id="435.A0U92_14090"/>
<protein>
    <recommendedName>
        <fullName evidence="4">Phosphodiesterase</fullName>
    </recommendedName>
</protein>
<dbReference type="KEGG" id="aace:A0U92_14090"/>
<organism evidence="2 3">
    <name type="scientific">Acetobacter aceti</name>
    <dbReference type="NCBI Taxonomy" id="435"/>
    <lineage>
        <taxon>Bacteria</taxon>
        <taxon>Pseudomonadati</taxon>
        <taxon>Pseudomonadota</taxon>
        <taxon>Alphaproteobacteria</taxon>
        <taxon>Acetobacterales</taxon>
        <taxon>Acetobacteraceae</taxon>
        <taxon>Acetobacter</taxon>
        <taxon>Acetobacter subgen. Acetobacter</taxon>
    </lineage>
</organism>
<dbReference type="EMBL" id="CP014692">
    <property type="protein sequence ID" value="AQS85714.1"/>
    <property type="molecule type" value="Genomic_DNA"/>
</dbReference>
<dbReference type="Proteomes" id="UP000188937">
    <property type="component" value="Chromosome"/>
</dbReference>